<evidence type="ECO:0000256" key="1">
    <source>
        <dbReference type="SAM" id="MobiDB-lite"/>
    </source>
</evidence>
<comment type="caution">
    <text evidence="2">The sequence shown here is derived from an EMBL/GenBank/DDBJ whole genome shotgun (WGS) entry which is preliminary data.</text>
</comment>
<dbReference type="AlphaFoldDB" id="A0A835Y5P9"/>
<feature type="compositionally biased region" description="Gly residues" evidence="1">
    <location>
        <begin position="738"/>
        <end position="758"/>
    </location>
</feature>
<keyword evidence="3" id="KW-1185">Reference proteome</keyword>
<feature type="region of interest" description="Disordered" evidence="1">
    <location>
        <begin position="840"/>
        <end position="889"/>
    </location>
</feature>
<feature type="region of interest" description="Disordered" evidence="1">
    <location>
        <begin position="738"/>
        <end position="775"/>
    </location>
</feature>
<feature type="compositionally biased region" description="Low complexity" evidence="1">
    <location>
        <begin position="766"/>
        <end position="775"/>
    </location>
</feature>
<protein>
    <submittedName>
        <fullName evidence="2">Uncharacterized protein</fullName>
    </submittedName>
</protein>
<dbReference type="Proteomes" id="UP000612055">
    <property type="component" value="Unassembled WGS sequence"/>
</dbReference>
<dbReference type="EMBL" id="JAEHOE010000023">
    <property type="protein sequence ID" value="KAG2495629.1"/>
    <property type="molecule type" value="Genomic_DNA"/>
</dbReference>
<reference evidence="2" key="1">
    <citation type="journal article" date="2020" name="bioRxiv">
        <title>Comparative genomics of Chlamydomonas.</title>
        <authorList>
            <person name="Craig R.J."/>
            <person name="Hasan A.R."/>
            <person name="Ness R.W."/>
            <person name="Keightley P.D."/>
        </authorList>
    </citation>
    <scope>NUCLEOTIDE SEQUENCE</scope>
    <source>
        <strain evidence="2">CCAP 11/70</strain>
    </source>
</reference>
<feature type="compositionally biased region" description="Basic and acidic residues" evidence="1">
    <location>
        <begin position="840"/>
        <end position="866"/>
    </location>
</feature>
<organism evidence="2 3">
    <name type="scientific">Edaphochlamys debaryana</name>
    <dbReference type="NCBI Taxonomy" id="47281"/>
    <lineage>
        <taxon>Eukaryota</taxon>
        <taxon>Viridiplantae</taxon>
        <taxon>Chlorophyta</taxon>
        <taxon>core chlorophytes</taxon>
        <taxon>Chlorophyceae</taxon>
        <taxon>CS clade</taxon>
        <taxon>Chlamydomonadales</taxon>
        <taxon>Chlamydomonadales incertae sedis</taxon>
        <taxon>Edaphochlamys</taxon>
    </lineage>
</organism>
<sequence>MPPRGRPARGQQGPNRRATGSDEDWKALLELGRRLLPGKGPRLGSEDLSDLQRRLDRLQAWVRARASANDDEAVASAISARHPALLPLVAWATHLHPDPSLSPDMNALQQAVALGAGSLVEQMLRAATPSDTASTDDDEPPSSSASVAPPEPPAVAFCRQLLHMQPLRAAAVQLSARLKALEAAVAVDGASASSSAGGRRPPTAQAVELLSRAAADSVMPMKLSMMLTDAMAFVADSQAALTPLFREFVAELEASHVMEHGARLLMQQARAMERLEAVRSIGGKALRGSQERAADTASALRSCIPPFLRAYHRHLWLGPDTTTPNDSPEQAEGIVGQGRVGANGATAPVVPTGPAGHFVVLAYCVRTLCAADGGPAYGLPEAASGVPVLSAEPEGPQGKRRVFVDELLDALIAVIYAPHARRTPPLTRRAAMALALRLGRIALATARGSGARKLPAVPSPDDPRLVLGLEDWGYALTSALDNCANCQDDVAPSSSRVPLRPFRRPSWAAEAEAAWRLWVDAVRWAVPHMDWETAAQVARHGSRMMGDVAEDLWDKGMSSIPLEAPPELSAPLRAGCLPALELVIRRAGEEPAGPFSAVLSGLCTASQHLAEQLDAMLLYGEPAQGAALVASLGTVLRHLVQGPDVLAGRWRPEEDSRQAAILLAAQLLQRAPSRQDVAAAPSLAQRQSLLMCLAVAEWLPPLSLLGRRAAEQVLKTAGSAVPELQPLGAVPVCGGGGGGGAARGGGTGAGGEAGGGGGGREEVDASGDGSSSGSDSGSVVTALDWYYLCPSTVAACVLRLARLVPACELLAAAGDGPRFPWRPEALRALRAELESESKGKEAGVGIEDKKGGAGIEAKEDGGRIEGKQTGTRTEDEETGTGSEDAEDGAVCGAALEQLATGLERASSGASGGGGAEWLGVSAEELETGVRVACRLSIALSELPALQPLAEARALRPPRACANPACVSLAGDSAADAPPPRPAGLGGCCSKACAQELARRRKGR</sequence>
<feature type="region of interest" description="Disordered" evidence="1">
    <location>
        <begin position="127"/>
        <end position="150"/>
    </location>
</feature>
<name>A0A835Y5P9_9CHLO</name>
<evidence type="ECO:0000313" key="2">
    <source>
        <dbReference type="EMBL" id="KAG2495629.1"/>
    </source>
</evidence>
<gene>
    <name evidence="2" type="ORF">HYH03_006229</name>
</gene>
<accession>A0A835Y5P9</accession>
<evidence type="ECO:0000313" key="3">
    <source>
        <dbReference type="Proteomes" id="UP000612055"/>
    </source>
</evidence>
<feature type="region of interest" description="Disordered" evidence="1">
    <location>
        <begin position="1"/>
        <end position="24"/>
    </location>
</feature>
<feature type="compositionally biased region" description="Acidic residues" evidence="1">
    <location>
        <begin position="874"/>
        <end position="887"/>
    </location>
</feature>
<proteinExistence type="predicted"/>